<organism evidence="1 2">
    <name type="scientific">Rubritalea profundi</name>
    <dbReference type="NCBI Taxonomy" id="1658618"/>
    <lineage>
        <taxon>Bacteria</taxon>
        <taxon>Pseudomonadati</taxon>
        <taxon>Verrucomicrobiota</taxon>
        <taxon>Verrucomicrobiia</taxon>
        <taxon>Verrucomicrobiales</taxon>
        <taxon>Rubritaleaceae</taxon>
        <taxon>Rubritalea</taxon>
    </lineage>
</organism>
<protein>
    <submittedName>
        <fullName evidence="1">Uncharacterized protein</fullName>
    </submittedName>
</protein>
<dbReference type="EMBL" id="MQWA01000001">
    <property type="protein sequence ID" value="PQJ28142.1"/>
    <property type="molecule type" value="Genomic_DNA"/>
</dbReference>
<evidence type="ECO:0000313" key="2">
    <source>
        <dbReference type="Proteomes" id="UP000239907"/>
    </source>
</evidence>
<comment type="caution">
    <text evidence="1">The sequence shown here is derived from an EMBL/GenBank/DDBJ whole genome shotgun (WGS) entry which is preliminary data.</text>
</comment>
<keyword evidence="2" id="KW-1185">Reference proteome</keyword>
<reference evidence="1 2" key="1">
    <citation type="submission" date="2016-12" db="EMBL/GenBank/DDBJ databases">
        <title>Study of bacterial adaptation to deep sea.</title>
        <authorList>
            <person name="Song J."/>
            <person name="Yoshizawa S."/>
            <person name="Kogure K."/>
        </authorList>
    </citation>
    <scope>NUCLEOTIDE SEQUENCE [LARGE SCALE GENOMIC DNA]</scope>
    <source>
        <strain evidence="1 2">SAORIC-165</strain>
    </source>
</reference>
<dbReference type="Proteomes" id="UP000239907">
    <property type="component" value="Unassembled WGS sequence"/>
</dbReference>
<name>A0A2S7U1D5_9BACT</name>
<sequence length="67" mass="7461">MANEESGNLTVERFLTRVFNSIPFLGLRPQTTQGNGPHTGAKRDNIFTCVKNDGCKFPAFRKMFPVG</sequence>
<gene>
    <name evidence="1" type="ORF">BSZ32_06255</name>
</gene>
<evidence type="ECO:0000313" key="1">
    <source>
        <dbReference type="EMBL" id="PQJ28142.1"/>
    </source>
</evidence>
<proteinExistence type="predicted"/>
<dbReference type="AlphaFoldDB" id="A0A2S7U1D5"/>
<accession>A0A2S7U1D5</accession>